<comment type="caution">
    <text evidence="3">The sequence shown here is derived from an EMBL/GenBank/DDBJ whole genome shotgun (WGS) entry which is preliminary data.</text>
</comment>
<dbReference type="SMART" id="SM00198">
    <property type="entry name" value="SCP"/>
    <property type="match status" value="1"/>
</dbReference>
<organism evidence="3 4">
    <name type="scientific">Apiosordaria backusii</name>
    <dbReference type="NCBI Taxonomy" id="314023"/>
    <lineage>
        <taxon>Eukaryota</taxon>
        <taxon>Fungi</taxon>
        <taxon>Dikarya</taxon>
        <taxon>Ascomycota</taxon>
        <taxon>Pezizomycotina</taxon>
        <taxon>Sordariomycetes</taxon>
        <taxon>Sordariomycetidae</taxon>
        <taxon>Sordariales</taxon>
        <taxon>Lasiosphaeriaceae</taxon>
        <taxon>Apiosordaria</taxon>
    </lineage>
</organism>
<dbReference type="Proteomes" id="UP001172159">
    <property type="component" value="Unassembled WGS sequence"/>
</dbReference>
<dbReference type="PRINTS" id="PR00837">
    <property type="entry name" value="V5TPXLIKE"/>
</dbReference>
<evidence type="ECO:0000256" key="1">
    <source>
        <dbReference type="SAM" id="MobiDB-lite"/>
    </source>
</evidence>
<dbReference type="Pfam" id="PF00188">
    <property type="entry name" value="CAP"/>
    <property type="match status" value="1"/>
</dbReference>
<protein>
    <submittedName>
        <fullName evidence="3">CAP domain-containing protein</fullName>
    </submittedName>
</protein>
<dbReference type="InterPro" id="IPR014044">
    <property type="entry name" value="CAP_dom"/>
</dbReference>
<feature type="domain" description="SCP" evidence="2">
    <location>
        <begin position="77"/>
        <end position="190"/>
    </location>
</feature>
<dbReference type="PANTHER" id="PTHR10334">
    <property type="entry name" value="CYSTEINE-RICH SECRETORY PROTEIN-RELATED"/>
    <property type="match status" value="1"/>
</dbReference>
<name>A0AA39ZS32_9PEZI</name>
<dbReference type="AlphaFoldDB" id="A0AA39ZS32"/>
<gene>
    <name evidence="3" type="ORF">B0T21DRAFT_455609</name>
</gene>
<dbReference type="InterPro" id="IPR001283">
    <property type="entry name" value="CRISP-related"/>
</dbReference>
<dbReference type="InterPro" id="IPR035940">
    <property type="entry name" value="CAP_sf"/>
</dbReference>
<dbReference type="Gene3D" id="3.40.33.10">
    <property type="entry name" value="CAP"/>
    <property type="match status" value="1"/>
</dbReference>
<reference evidence="3" key="1">
    <citation type="submission" date="2023-06" db="EMBL/GenBank/DDBJ databases">
        <title>Genome-scale phylogeny and comparative genomics of the fungal order Sordariales.</title>
        <authorList>
            <consortium name="Lawrence Berkeley National Laboratory"/>
            <person name="Hensen N."/>
            <person name="Bonometti L."/>
            <person name="Westerberg I."/>
            <person name="Brannstrom I.O."/>
            <person name="Guillou S."/>
            <person name="Cros-Aarteil S."/>
            <person name="Calhoun S."/>
            <person name="Haridas S."/>
            <person name="Kuo A."/>
            <person name="Mondo S."/>
            <person name="Pangilinan J."/>
            <person name="Riley R."/>
            <person name="Labutti K."/>
            <person name="Andreopoulos B."/>
            <person name="Lipzen A."/>
            <person name="Chen C."/>
            <person name="Yanf M."/>
            <person name="Daum C."/>
            <person name="Ng V."/>
            <person name="Clum A."/>
            <person name="Steindorff A."/>
            <person name="Ohm R."/>
            <person name="Martin F."/>
            <person name="Silar P."/>
            <person name="Natvig D."/>
            <person name="Lalanne C."/>
            <person name="Gautier V."/>
            <person name="Ament-Velasquez S.L."/>
            <person name="Kruys A."/>
            <person name="Hutchinson M.I."/>
            <person name="Powell A.J."/>
            <person name="Barry K."/>
            <person name="Miller A.N."/>
            <person name="Grigoriev I.V."/>
            <person name="Debuchy R."/>
            <person name="Gladieux P."/>
            <person name="Thoren M.H."/>
            <person name="Johannesson H."/>
        </authorList>
    </citation>
    <scope>NUCLEOTIDE SEQUENCE</scope>
    <source>
        <strain evidence="3">CBS 540.89</strain>
    </source>
</reference>
<dbReference type="EMBL" id="JAUKTV010000024">
    <property type="protein sequence ID" value="KAK0702598.1"/>
    <property type="molecule type" value="Genomic_DNA"/>
</dbReference>
<evidence type="ECO:0000313" key="4">
    <source>
        <dbReference type="Proteomes" id="UP001172159"/>
    </source>
</evidence>
<sequence>MAIDQEIKGAPLPTEQAELPSPPVIEREEPAPIPSEEETPEPIFVSSATPPPSDNTSSFFITAAAIPPTKTITVTPDVLAAFNLHNSARRSNNNVGRLQHASNTGQGENLYWASGGGFAKEPCANGTKSWLEEGSWYTGQKVGEPAKGVIGHYTQCMWSRTTKVGIASVGDGKGGVYVVARYSPPGNFVGQRPY</sequence>
<proteinExistence type="predicted"/>
<keyword evidence="4" id="KW-1185">Reference proteome</keyword>
<dbReference type="SUPFAM" id="SSF55797">
    <property type="entry name" value="PR-1-like"/>
    <property type="match status" value="1"/>
</dbReference>
<evidence type="ECO:0000313" key="3">
    <source>
        <dbReference type="EMBL" id="KAK0702598.1"/>
    </source>
</evidence>
<accession>A0AA39ZS32</accession>
<evidence type="ECO:0000259" key="2">
    <source>
        <dbReference type="SMART" id="SM00198"/>
    </source>
</evidence>
<feature type="region of interest" description="Disordered" evidence="1">
    <location>
        <begin position="1"/>
        <end position="52"/>
    </location>
</feature>